<dbReference type="InParanoid" id="D8QIN3"/>
<feature type="region of interest" description="Disordered" evidence="5">
    <location>
        <begin position="399"/>
        <end position="418"/>
    </location>
</feature>
<accession>D8QIN3</accession>
<evidence type="ECO:0000313" key="6">
    <source>
        <dbReference type="EMBL" id="EFI92441.1"/>
    </source>
</evidence>
<keyword evidence="7" id="KW-1185">Reference proteome</keyword>
<organism evidence="7">
    <name type="scientific">Schizophyllum commune (strain H4-8 / FGSC 9210)</name>
    <name type="common">Split gill fungus</name>
    <dbReference type="NCBI Taxonomy" id="578458"/>
    <lineage>
        <taxon>Eukaryota</taxon>
        <taxon>Fungi</taxon>
        <taxon>Dikarya</taxon>
        <taxon>Basidiomycota</taxon>
        <taxon>Agaricomycotina</taxon>
        <taxon>Agaricomycetes</taxon>
        <taxon>Agaricomycetidae</taxon>
        <taxon>Agaricales</taxon>
        <taxon>Schizophyllaceae</taxon>
        <taxon>Schizophyllum</taxon>
    </lineage>
</organism>
<comment type="similarity">
    <text evidence="1">Belongs to the indoleamine 2,3-dioxygenase family.</text>
</comment>
<keyword evidence="3 4" id="KW-0408">Iron</keyword>
<dbReference type="HOGENOM" id="CLU_010089_2_0_1"/>
<proteinExistence type="inferred from homology"/>
<feature type="binding site" description="proximal binding residue" evidence="4">
    <location>
        <position position="364"/>
    </location>
    <ligand>
        <name>heme b</name>
        <dbReference type="ChEBI" id="CHEBI:60344"/>
    </ligand>
    <ligandPart>
        <name>Fe</name>
        <dbReference type="ChEBI" id="CHEBI:18248"/>
    </ligandPart>
</feature>
<dbReference type="OrthoDB" id="540174at2759"/>
<sequence>MVATGRFPELSDYEVDVNTGFMAPDVPLARLPHPWDAWEDVLSDAHHRKLQVGDKPGITDAERADSEAWRATVRRLPILPIEGMEVSLLMLRRAHVVLGFLEHFYVHSLPPHEPVVIPAPIGVPMLQVSLLLDMPPLLTYPDTTLYNYAPIIERGAPVPHLDNITNQTTFTETTDEVEFYITSARIELRGVAVLNIVKASMDAVLNGDIQAVAEQLHRLAPVVHELRVLLGSVRRGCDPTRYYNVVRPWLRGQDTGVRPWTFEGREEHGLPVPTELSGPSAGQSSLVHLLDVFLGVDHAPEKPGARPFLERMRAYMPAPHRRFLDVVAASPIALRAFVMSAGDTELLDAYNATVLALKGFRDEHMIIVTLYIIQPARRARALADAERAEEMARAQASAVVAPAPDLSQQRRQPVKGTGGTDIARFLKATRDKTAQTVIVLG</sequence>
<dbReference type="GO" id="GO:0034354">
    <property type="term" value="P:'de novo' NAD+ biosynthetic process from L-tryptophan"/>
    <property type="evidence" value="ECO:0007669"/>
    <property type="project" value="TreeGrafter"/>
</dbReference>
<protein>
    <recommendedName>
        <fullName evidence="8">Indoleamine 2,3-dioxygenase</fullName>
    </recommendedName>
</protein>
<keyword evidence="2 4" id="KW-0479">Metal-binding</keyword>
<dbReference type="VEuPathDB" id="FungiDB:SCHCODRAFT_02673121"/>
<dbReference type="GO" id="GO:0005737">
    <property type="term" value="C:cytoplasm"/>
    <property type="evidence" value="ECO:0007669"/>
    <property type="project" value="TreeGrafter"/>
</dbReference>
<dbReference type="InterPro" id="IPR037217">
    <property type="entry name" value="Trp/Indoleamine_2_3_dOase-like"/>
</dbReference>
<dbReference type="RefSeq" id="XP_003027344.1">
    <property type="nucleotide sequence ID" value="XM_003027298.1"/>
</dbReference>
<evidence type="ECO:0008006" key="8">
    <source>
        <dbReference type="Google" id="ProtNLM"/>
    </source>
</evidence>
<dbReference type="GeneID" id="9593650"/>
<dbReference type="KEGG" id="scm:SCHCO_02673121"/>
<dbReference type="AlphaFoldDB" id="D8QIN3"/>
<dbReference type="SUPFAM" id="SSF140959">
    <property type="entry name" value="Indolic compounds 2,3-dioxygenase-like"/>
    <property type="match status" value="1"/>
</dbReference>
<evidence type="ECO:0000256" key="4">
    <source>
        <dbReference type="PIRSR" id="PIRSR600898-1"/>
    </source>
</evidence>
<dbReference type="GO" id="GO:0033754">
    <property type="term" value="F:indoleamine 2,3-dioxygenase activity"/>
    <property type="evidence" value="ECO:0007669"/>
    <property type="project" value="TreeGrafter"/>
</dbReference>
<dbReference type="PANTHER" id="PTHR28657">
    <property type="entry name" value="INDOLEAMINE 2,3-DIOXYGENASE"/>
    <property type="match status" value="1"/>
</dbReference>
<keyword evidence="4" id="KW-0349">Heme</keyword>
<dbReference type="GO" id="GO:0019441">
    <property type="term" value="P:L-tryptophan catabolic process to kynurenine"/>
    <property type="evidence" value="ECO:0007669"/>
    <property type="project" value="InterPro"/>
</dbReference>
<dbReference type="GO" id="GO:0020037">
    <property type="term" value="F:heme binding"/>
    <property type="evidence" value="ECO:0007669"/>
    <property type="project" value="InterPro"/>
</dbReference>
<dbReference type="Proteomes" id="UP000007431">
    <property type="component" value="Unassembled WGS sequence"/>
</dbReference>
<gene>
    <name evidence="6" type="ORF">SCHCODRAFT_61392</name>
</gene>
<dbReference type="GO" id="GO:0046872">
    <property type="term" value="F:metal ion binding"/>
    <property type="evidence" value="ECO:0007669"/>
    <property type="project" value="UniProtKB-KW"/>
</dbReference>
<dbReference type="Pfam" id="PF01231">
    <property type="entry name" value="IDO"/>
    <property type="match status" value="1"/>
</dbReference>
<dbReference type="OMA" id="SFMSRMQ"/>
<dbReference type="STRING" id="578458.D8QIN3"/>
<evidence type="ECO:0000256" key="1">
    <source>
        <dbReference type="ARBA" id="ARBA00007119"/>
    </source>
</evidence>
<dbReference type="Gene3D" id="1.20.58.480">
    <property type="match status" value="1"/>
</dbReference>
<evidence type="ECO:0000256" key="2">
    <source>
        <dbReference type="ARBA" id="ARBA00022723"/>
    </source>
</evidence>
<reference evidence="6 7" key="1">
    <citation type="journal article" date="2010" name="Nat. Biotechnol.">
        <title>Genome sequence of the model mushroom Schizophyllum commune.</title>
        <authorList>
            <person name="Ohm R.A."/>
            <person name="de Jong J.F."/>
            <person name="Lugones L.G."/>
            <person name="Aerts A."/>
            <person name="Kothe E."/>
            <person name="Stajich J.E."/>
            <person name="de Vries R.P."/>
            <person name="Record E."/>
            <person name="Levasseur A."/>
            <person name="Baker S.E."/>
            <person name="Bartholomew K.A."/>
            <person name="Coutinho P.M."/>
            <person name="Erdmann S."/>
            <person name="Fowler T.J."/>
            <person name="Gathman A.C."/>
            <person name="Lombard V."/>
            <person name="Henrissat B."/>
            <person name="Knabe N."/>
            <person name="Kuees U."/>
            <person name="Lilly W.W."/>
            <person name="Lindquist E."/>
            <person name="Lucas S."/>
            <person name="Magnuson J.K."/>
            <person name="Piumi F."/>
            <person name="Raudaskoski M."/>
            <person name="Salamov A."/>
            <person name="Schmutz J."/>
            <person name="Schwarze F.W.M.R."/>
            <person name="vanKuyk P.A."/>
            <person name="Horton J.S."/>
            <person name="Grigoriev I.V."/>
            <person name="Woesten H.A.B."/>
        </authorList>
    </citation>
    <scope>NUCLEOTIDE SEQUENCE [LARGE SCALE GENOMIC DNA]</scope>
    <source>
        <strain evidence="7">H4-8 / FGSC 9210</strain>
    </source>
</reference>
<dbReference type="EMBL" id="GL377313">
    <property type="protein sequence ID" value="EFI92441.1"/>
    <property type="molecule type" value="Genomic_DNA"/>
</dbReference>
<dbReference type="InterPro" id="IPR000898">
    <property type="entry name" value="Indolamine_dOase"/>
</dbReference>
<dbReference type="eggNOG" id="ENOG502QV6W">
    <property type="taxonomic scope" value="Eukaryota"/>
</dbReference>
<evidence type="ECO:0000313" key="7">
    <source>
        <dbReference type="Proteomes" id="UP000007431"/>
    </source>
</evidence>
<name>D8QIN3_SCHCM</name>
<evidence type="ECO:0000256" key="3">
    <source>
        <dbReference type="ARBA" id="ARBA00023004"/>
    </source>
</evidence>
<evidence type="ECO:0000256" key="5">
    <source>
        <dbReference type="SAM" id="MobiDB-lite"/>
    </source>
</evidence>
<dbReference type="PANTHER" id="PTHR28657:SF5">
    <property type="entry name" value="INDOLEAMINE 2,3-DIOXYGENASE"/>
    <property type="match status" value="1"/>
</dbReference>